<gene>
    <name evidence="4" type="primary">essB</name>
    <name evidence="4" type="ORF">GJU41_08790</name>
</gene>
<dbReference type="RefSeq" id="WP_070878853.1">
    <property type="nucleotide sequence ID" value="NZ_CAJGAA010000002.1"/>
</dbReference>
<keyword evidence="5" id="KW-1185">Reference proteome</keyword>
<dbReference type="Gene3D" id="1.10.510.10">
    <property type="entry name" value="Transferase(Phosphotransferase) domain 1"/>
    <property type="match status" value="1"/>
</dbReference>
<name>A0A6I2M9K3_9BACI</name>
<dbReference type="InterPro" id="IPR018778">
    <property type="entry name" value="T7SS_EssB"/>
</dbReference>
<dbReference type="Gene3D" id="1.25.40.680">
    <property type="entry name" value="Type VII secretion system EssB, C-terminal-like domain"/>
    <property type="match status" value="1"/>
</dbReference>
<dbReference type="AlphaFoldDB" id="A0A6I2M9K3"/>
<feature type="transmembrane region" description="Helical" evidence="3">
    <location>
        <begin position="219"/>
        <end position="240"/>
    </location>
</feature>
<dbReference type="Pfam" id="PF10140">
    <property type="entry name" value="YukC"/>
    <property type="match status" value="1"/>
</dbReference>
<keyword evidence="3" id="KW-0472">Membrane</keyword>
<feature type="compositionally biased region" description="Basic and acidic residues" evidence="2">
    <location>
        <begin position="380"/>
        <end position="411"/>
    </location>
</feature>
<evidence type="ECO:0000256" key="3">
    <source>
        <dbReference type="SAM" id="Phobius"/>
    </source>
</evidence>
<keyword evidence="3" id="KW-0812">Transmembrane</keyword>
<organism evidence="4 5">
    <name type="scientific">Metabacillus idriensis</name>
    <dbReference type="NCBI Taxonomy" id="324768"/>
    <lineage>
        <taxon>Bacteria</taxon>
        <taxon>Bacillati</taxon>
        <taxon>Bacillota</taxon>
        <taxon>Bacilli</taxon>
        <taxon>Bacillales</taxon>
        <taxon>Bacillaceae</taxon>
        <taxon>Metabacillus</taxon>
    </lineage>
</organism>
<feature type="region of interest" description="Disordered" evidence="2">
    <location>
        <begin position="380"/>
        <end position="436"/>
    </location>
</feature>
<evidence type="ECO:0000256" key="1">
    <source>
        <dbReference type="ARBA" id="ARBA00010163"/>
    </source>
</evidence>
<comment type="similarity">
    <text evidence="1">Belongs to the EssB family.</text>
</comment>
<dbReference type="InterPro" id="IPR042565">
    <property type="entry name" value="T7SS_EssB_C"/>
</dbReference>
<proteinExistence type="inferred from homology"/>
<protein>
    <submittedName>
        <fullName evidence="4">Type VII secretion protein EssB</fullName>
    </submittedName>
</protein>
<dbReference type="Proteomes" id="UP000441585">
    <property type="component" value="Unassembled WGS sequence"/>
</dbReference>
<evidence type="ECO:0000256" key="2">
    <source>
        <dbReference type="SAM" id="MobiDB-lite"/>
    </source>
</evidence>
<accession>A0A6I2M9K3</accession>
<comment type="caution">
    <text evidence="4">The sequence shown here is derived from an EMBL/GenBank/DDBJ whole genome shotgun (WGS) entry which is preliminary data.</text>
</comment>
<evidence type="ECO:0000313" key="4">
    <source>
        <dbReference type="EMBL" id="MRX54067.1"/>
    </source>
</evidence>
<sequence length="436" mass="50412">MSEKKQTYLEQQLEAVITKEDGYTFIFQTEKVKLDQAAEIEMLKEMDPSIKREITLTEDELRVHVQPPETYLGFSSLNKKEERSKWNFSYQLVKKVKNHSLSRLHLIVCPENISFDQSFTPYFLHYGVMESIPPYEQNSDRLWQELKACVAAAVDSNYSFEQYLKFNETLDISKVSRELLSAATYSELLTLIETNMREVDNKNAALVSIPEKKWKLTRYIALGFLVLLVPALVYTAYSLFSLHPKQEAFVETNEYYLGNDYSEVVSTLTSYSIEEMPNVVKFQLASSYIVNESLTEDQKESVQNTLTLQSDPQYLEYWIHVGRGEAKEALDLARNLEDRDLIVFGLIKYQDQIKADTEMNSEEKQQELQKIDAEIKQFKEEQKAQKKEEEQKLEEEQKAKEQVEEQQKAEEEANDAAEQAKAAEKKPAAPAKSGSD</sequence>
<dbReference type="NCBIfam" id="TIGR03926">
    <property type="entry name" value="T7_EssB"/>
    <property type="match status" value="1"/>
</dbReference>
<dbReference type="EMBL" id="WKKF01000002">
    <property type="protein sequence ID" value="MRX54067.1"/>
    <property type="molecule type" value="Genomic_DNA"/>
</dbReference>
<keyword evidence="3" id="KW-1133">Transmembrane helix</keyword>
<evidence type="ECO:0000313" key="5">
    <source>
        <dbReference type="Proteomes" id="UP000441585"/>
    </source>
</evidence>
<reference evidence="4 5" key="1">
    <citation type="submission" date="2019-11" db="EMBL/GenBank/DDBJ databases">
        <title>Bacillus idriensis genome.</title>
        <authorList>
            <person name="Konopka E.N."/>
            <person name="Newman J.D."/>
        </authorList>
    </citation>
    <scope>NUCLEOTIDE SEQUENCE [LARGE SCALE GENOMIC DNA]</scope>
    <source>
        <strain evidence="4 5">DSM 19097</strain>
    </source>
</reference>